<comment type="similarity">
    <text evidence="2">Belongs to the methyl-accepting chemotaxis (MCP) protein family.</text>
</comment>
<keyword evidence="4" id="KW-1133">Transmembrane helix</keyword>
<feature type="domain" description="Methyl-accepting transducer" evidence="5">
    <location>
        <begin position="238"/>
        <end position="467"/>
    </location>
</feature>
<dbReference type="Gene3D" id="1.10.287.950">
    <property type="entry name" value="Methyl-accepting chemotaxis protein"/>
    <property type="match status" value="1"/>
</dbReference>
<dbReference type="InterPro" id="IPR051310">
    <property type="entry name" value="MCP_chemotaxis"/>
</dbReference>
<accession>A0ABW8GM31</accession>
<keyword evidence="3" id="KW-0807">Transducer</keyword>
<evidence type="ECO:0000256" key="1">
    <source>
        <dbReference type="ARBA" id="ARBA00022481"/>
    </source>
</evidence>
<sequence length="483" mass="51790">MFQHALEQASQVEDAVDTARKAQVVFKIQIQEWKNTLLRGHDAAAFEKYRAAFIKSGEEARDDLHRLQAIVEHLDMDAAMVVEAGEALAKLQEQYLEALQRFDPAYADSDRVVDALVKGMDREPTQRIDQIVQAVGEHAAALRQQNQQVARAQHDMAIMMVLLALILLTVLGASMTYWIITSVTRPLSRAIQIAKTVAAGDLSADIQVSSRDETGQLLLALKEMNDGLSRIVSSVRLGTDAMATGASEIAAGNLDLSSRTEQQASALEETASSMEEITATVRQNADNAQQANQLVASASEVAMRGGHVVSQVIVTMDSINEASRRIVDIIAVIDGIAFQTNILALNAAVEAARAGEQGRGFAVVAAEVRGLAQRSASAAKEIKELIGNSVERVAAGGKLVTEAGTTMEEVVQSVQRVIGIMTEITAASREQSMGIEQVNTAISQMDQVTQQNAALVEQAAAAAASLQYQADELTQAVSKFKLA</sequence>
<evidence type="ECO:0000313" key="8">
    <source>
        <dbReference type="Proteomes" id="UP001617669"/>
    </source>
</evidence>
<dbReference type="SUPFAM" id="SSF58104">
    <property type="entry name" value="Methyl-accepting chemotaxis protein (MCP) signaling domain"/>
    <property type="match status" value="1"/>
</dbReference>
<evidence type="ECO:0000259" key="5">
    <source>
        <dbReference type="PROSITE" id="PS50111"/>
    </source>
</evidence>
<name>A0ABW8GM31_9PROT</name>
<keyword evidence="8" id="KW-1185">Reference proteome</keyword>
<evidence type="ECO:0000256" key="2">
    <source>
        <dbReference type="ARBA" id="ARBA00029447"/>
    </source>
</evidence>
<evidence type="ECO:0000256" key="3">
    <source>
        <dbReference type="PROSITE-ProRule" id="PRU00284"/>
    </source>
</evidence>
<dbReference type="CDD" id="cd11386">
    <property type="entry name" value="MCP_signal"/>
    <property type="match status" value="1"/>
</dbReference>
<keyword evidence="4" id="KW-0472">Membrane</keyword>
<evidence type="ECO:0000313" key="7">
    <source>
        <dbReference type="EMBL" id="MFJ5446127.1"/>
    </source>
</evidence>
<dbReference type="Pfam" id="PF00672">
    <property type="entry name" value="HAMP"/>
    <property type="match status" value="1"/>
</dbReference>
<dbReference type="InterPro" id="IPR004089">
    <property type="entry name" value="MCPsignal_dom"/>
</dbReference>
<protein>
    <submittedName>
        <fullName evidence="7">Methyl-accepting chemotaxis protein</fullName>
    </submittedName>
</protein>
<evidence type="ECO:0000256" key="4">
    <source>
        <dbReference type="SAM" id="Phobius"/>
    </source>
</evidence>
<keyword evidence="1" id="KW-0488">Methylation</keyword>
<reference evidence="7 8" key="1">
    <citation type="submission" date="2024-11" db="EMBL/GenBank/DDBJ databases">
        <authorList>
            <person name="Kaparullina E.N."/>
            <person name="Delegan Y.A."/>
            <person name="Doronina N.V."/>
        </authorList>
    </citation>
    <scope>NUCLEOTIDE SEQUENCE [LARGE SCALE GENOMIC DNA]</scope>
    <source>
        <strain evidence="7 8">7sh_L</strain>
    </source>
</reference>
<dbReference type="SMART" id="SM00283">
    <property type="entry name" value="MA"/>
    <property type="match status" value="1"/>
</dbReference>
<gene>
    <name evidence="7" type="ORF">ACIKP9_07795</name>
</gene>
<keyword evidence="4" id="KW-0812">Transmembrane</keyword>
<dbReference type="PROSITE" id="PS50111">
    <property type="entry name" value="CHEMOTAXIS_TRANSDUC_2"/>
    <property type="match status" value="1"/>
</dbReference>
<dbReference type="CDD" id="cd06225">
    <property type="entry name" value="HAMP"/>
    <property type="match status" value="1"/>
</dbReference>
<dbReference type="SMART" id="SM00304">
    <property type="entry name" value="HAMP"/>
    <property type="match status" value="1"/>
</dbReference>
<dbReference type="PRINTS" id="PR00260">
    <property type="entry name" value="CHEMTRNSDUCR"/>
</dbReference>
<dbReference type="InterPro" id="IPR004090">
    <property type="entry name" value="Chemotax_Me-accpt_rcpt"/>
</dbReference>
<dbReference type="InterPro" id="IPR003660">
    <property type="entry name" value="HAMP_dom"/>
</dbReference>
<comment type="caution">
    <text evidence="7">The sequence shown here is derived from an EMBL/GenBank/DDBJ whole genome shotgun (WGS) entry which is preliminary data.</text>
</comment>
<feature type="transmembrane region" description="Helical" evidence="4">
    <location>
        <begin position="157"/>
        <end position="180"/>
    </location>
</feature>
<proteinExistence type="inferred from homology"/>
<dbReference type="PROSITE" id="PS50885">
    <property type="entry name" value="HAMP"/>
    <property type="match status" value="1"/>
</dbReference>
<dbReference type="RefSeq" id="WP_400881222.1">
    <property type="nucleotide sequence ID" value="NZ_JBIWXY010000001.1"/>
</dbReference>
<dbReference type="EMBL" id="JBIWXY010000001">
    <property type="protein sequence ID" value="MFJ5446127.1"/>
    <property type="molecule type" value="Genomic_DNA"/>
</dbReference>
<feature type="domain" description="HAMP" evidence="6">
    <location>
        <begin position="181"/>
        <end position="233"/>
    </location>
</feature>
<dbReference type="Pfam" id="PF00015">
    <property type="entry name" value="MCPsignal"/>
    <property type="match status" value="1"/>
</dbReference>
<dbReference type="PANTHER" id="PTHR43531">
    <property type="entry name" value="PROTEIN ICFG"/>
    <property type="match status" value="1"/>
</dbReference>
<evidence type="ECO:0000259" key="6">
    <source>
        <dbReference type="PROSITE" id="PS50885"/>
    </source>
</evidence>
<organism evidence="7 8">
    <name type="scientific">Methylobacillus methanolivorans</name>
    <dbReference type="NCBI Taxonomy" id="1848927"/>
    <lineage>
        <taxon>Bacteria</taxon>
        <taxon>Pseudomonadati</taxon>
        <taxon>Pseudomonadota</taxon>
        <taxon>Betaproteobacteria</taxon>
        <taxon>Nitrosomonadales</taxon>
        <taxon>Methylophilaceae</taxon>
        <taxon>Methylobacillus</taxon>
    </lineage>
</organism>
<dbReference type="PANTHER" id="PTHR43531:SF14">
    <property type="entry name" value="METHYL-ACCEPTING CHEMOTAXIS PROTEIN I-RELATED"/>
    <property type="match status" value="1"/>
</dbReference>
<dbReference type="Proteomes" id="UP001617669">
    <property type="component" value="Unassembled WGS sequence"/>
</dbReference>